<dbReference type="GO" id="GO:0016139">
    <property type="term" value="P:glycoside catabolic process"/>
    <property type="evidence" value="ECO:0007669"/>
    <property type="project" value="TreeGrafter"/>
</dbReference>
<dbReference type="Proteomes" id="UP000216411">
    <property type="component" value="Unassembled WGS sequence"/>
</dbReference>
<dbReference type="PANTHER" id="PTHR10030">
    <property type="entry name" value="ALPHA-L-FUCOSIDASE"/>
    <property type="match status" value="1"/>
</dbReference>
<dbReference type="Pfam" id="PF01120">
    <property type="entry name" value="Alpha_L_fucos"/>
    <property type="match status" value="1"/>
</dbReference>
<keyword evidence="10" id="KW-1185">Reference proteome</keyword>
<dbReference type="GO" id="GO:0005764">
    <property type="term" value="C:lysosome"/>
    <property type="evidence" value="ECO:0007669"/>
    <property type="project" value="TreeGrafter"/>
</dbReference>
<dbReference type="OrthoDB" id="107551at2"/>
<evidence type="ECO:0000256" key="5">
    <source>
        <dbReference type="ARBA" id="ARBA00022801"/>
    </source>
</evidence>
<evidence type="ECO:0000313" key="8">
    <source>
        <dbReference type="EMBL" id="PXV89162.1"/>
    </source>
</evidence>
<evidence type="ECO:0000313" key="9">
    <source>
        <dbReference type="EMBL" id="RDY31489.1"/>
    </source>
</evidence>
<comment type="caution">
    <text evidence="8">The sequence shown here is derived from an EMBL/GenBank/DDBJ whole genome shotgun (WGS) entry which is preliminary data.</text>
</comment>
<keyword evidence="5" id="KW-0378">Hydrolase</keyword>
<evidence type="ECO:0000259" key="7">
    <source>
        <dbReference type="Pfam" id="PF01120"/>
    </source>
</evidence>
<dbReference type="AlphaFoldDB" id="A0A255I8K1"/>
<gene>
    <name evidence="8" type="ORF">C8E03_107139</name>
    <name evidence="9" type="ORF">CG710_009615</name>
</gene>
<feature type="domain" description="Glycoside hydrolase family 29 N-terminal" evidence="7">
    <location>
        <begin position="2"/>
        <end position="349"/>
    </location>
</feature>
<name>A0A255I8K1_9FIRM</name>
<comment type="similarity">
    <text evidence="2">Belongs to the glycosyl hydrolase 29 family.</text>
</comment>
<dbReference type="InterPro" id="IPR000933">
    <property type="entry name" value="Glyco_hydro_29"/>
</dbReference>
<organism evidence="8 11">
    <name type="scientific">Lachnotalea glycerini</name>
    <dbReference type="NCBI Taxonomy" id="1763509"/>
    <lineage>
        <taxon>Bacteria</taxon>
        <taxon>Bacillati</taxon>
        <taxon>Bacillota</taxon>
        <taxon>Clostridia</taxon>
        <taxon>Lachnospirales</taxon>
        <taxon>Lachnospiraceae</taxon>
        <taxon>Lachnotalea</taxon>
    </lineage>
</organism>
<evidence type="ECO:0000256" key="3">
    <source>
        <dbReference type="ARBA" id="ARBA00012662"/>
    </source>
</evidence>
<accession>A0A255I8K1</accession>
<evidence type="ECO:0000256" key="4">
    <source>
        <dbReference type="ARBA" id="ARBA00022729"/>
    </source>
</evidence>
<dbReference type="PRINTS" id="PR00741">
    <property type="entry name" value="GLHYDRLASE29"/>
</dbReference>
<comment type="function">
    <text evidence="1">Alpha-L-fucosidase is responsible for hydrolyzing the alpha-1,6-linked fucose joined to the reducing-end N-acetylglucosamine of the carbohydrate moieties of glycoproteins.</text>
</comment>
<dbReference type="InterPro" id="IPR057739">
    <property type="entry name" value="Glyco_hydro_29_N"/>
</dbReference>
<dbReference type="Proteomes" id="UP000247523">
    <property type="component" value="Unassembled WGS sequence"/>
</dbReference>
<dbReference type="RefSeq" id="WP_094378237.1">
    <property type="nucleotide sequence ID" value="NZ_NOKA02000015.1"/>
</dbReference>
<dbReference type="PANTHER" id="PTHR10030:SF37">
    <property type="entry name" value="ALPHA-L-FUCOSIDASE-RELATED"/>
    <property type="match status" value="1"/>
</dbReference>
<reference evidence="9" key="3">
    <citation type="submission" date="2018-07" db="EMBL/GenBank/DDBJ databases">
        <authorList>
            <person name="Quirk P.G."/>
            <person name="Krulwich T.A."/>
        </authorList>
    </citation>
    <scope>NUCLEOTIDE SEQUENCE</scope>
    <source>
        <strain evidence="9">CCRI-19302</strain>
    </source>
</reference>
<dbReference type="InterPro" id="IPR016286">
    <property type="entry name" value="FUC_metazoa-typ"/>
</dbReference>
<dbReference type="EMBL" id="QICS01000007">
    <property type="protein sequence ID" value="PXV89162.1"/>
    <property type="molecule type" value="Genomic_DNA"/>
</dbReference>
<dbReference type="Gene3D" id="3.20.20.80">
    <property type="entry name" value="Glycosidases"/>
    <property type="match status" value="1"/>
</dbReference>
<keyword evidence="6" id="KW-0326">Glycosidase</keyword>
<dbReference type="SMART" id="SM00812">
    <property type="entry name" value="Alpha_L_fucos"/>
    <property type="match status" value="1"/>
</dbReference>
<dbReference type="EC" id="3.2.1.51" evidence="3"/>
<reference evidence="9 10" key="1">
    <citation type="journal article" date="2017" name="Genome Announc.">
        <title>Draft Genome Sequence of a Sporulating and Motile Strain of Lachnotalea glycerini Isolated from Water in Quebec City, Canada.</title>
        <authorList>
            <person name="Maheux A.F."/>
            <person name="Boudreau D.K."/>
            <person name="Berube E."/>
            <person name="Boissinot M."/>
            <person name="Raymond F."/>
            <person name="Brodeur S."/>
            <person name="Corbeil J."/>
            <person name="Isabel S."/>
            <person name="Omar R.F."/>
            <person name="Bergeron M.G."/>
        </authorList>
    </citation>
    <scope>NUCLEOTIDE SEQUENCE [LARGE SCALE GENOMIC DNA]</scope>
    <source>
        <strain evidence="9 10">CCRI-19302</strain>
    </source>
</reference>
<evidence type="ECO:0000256" key="1">
    <source>
        <dbReference type="ARBA" id="ARBA00004071"/>
    </source>
</evidence>
<dbReference type="InterPro" id="IPR017853">
    <property type="entry name" value="GH"/>
</dbReference>
<dbReference type="EMBL" id="NOKA02000015">
    <property type="protein sequence ID" value="RDY31489.1"/>
    <property type="molecule type" value="Genomic_DNA"/>
</dbReference>
<evidence type="ECO:0000256" key="6">
    <source>
        <dbReference type="ARBA" id="ARBA00023295"/>
    </source>
</evidence>
<evidence type="ECO:0000313" key="10">
    <source>
        <dbReference type="Proteomes" id="UP000216411"/>
    </source>
</evidence>
<dbReference type="GO" id="GO:0006004">
    <property type="term" value="P:fucose metabolic process"/>
    <property type="evidence" value="ECO:0007669"/>
    <property type="project" value="InterPro"/>
</dbReference>
<evidence type="ECO:0000256" key="2">
    <source>
        <dbReference type="ARBA" id="ARBA00007951"/>
    </source>
</evidence>
<dbReference type="SUPFAM" id="SSF51445">
    <property type="entry name" value="(Trans)glycosidases"/>
    <property type="match status" value="1"/>
</dbReference>
<proteinExistence type="inferred from homology"/>
<sequence>MKKQYNGTWESLNSHEVPAWYHDCKFGIFIHWGLYSVPAYAPITWQLGEVPIDENWYANNPYAEWYFNSVNVGRGPTYEHHIKTYGIDFKYEDFVSMWKVDNYKPDKWAELFRKAGAAYVVMVTKHHDGFCLFPSKYTDYNAMKKGPKRDLVGDLTNAVRAQGMKMGLYYSGILDWRFAHDPIIEQNDNFNKACPTYEYADYAYNQSCELIDNYKPSVFWNDIGWPKQGEQNLPYLLSHYYNNVEEGVVNDRFNGLYHDFRTMEYKYGESNRMEKWEMNRGMGLSFGYNAIEEDDKIMSVEDTISLLVSTVSNNGNLLLNIGPKADGTIPKEQEKRLLSIGQWLAVNGEAIYGTRCSKRESAIDESGVQIHYTKKKKDLYVMLDKVPQGAFEVVIPDLSGEIRALDDKIFYDFEAFGTGVKIKIHSHQTSIGSIAFKVPGGE</sequence>
<evidence type="ECO:0000313" key="11">
    <source>
        <dbReference type="Proteomes" id="UP000247523"/>
    </source>
</evidence>
<dbReference type="GO" id="GO:0004560">
    <property type="term" value="F:alpha-L-fucosidase activity"/>
    <property type="evidence" value="ECO:0007669"/>
    <property type="project" value="InterPro"/>
</dbReference>
<protein>
    <recommendedName>
        <fullName evidence="3">alpha-L-fucosidase</fullName>
        <ecNumber evidence="3">3.2.1.51</ecNumber>
    </recommendedName>
</protein>
<reference evidence="8 11" key="2">
    <citation type="submission" date="2018-05" db="EMBL/GenBank/DDBJ databases">
        <title>Genomic Encyclopedia of Type Strains, Phase IV (KMG-IV): sequencing the most valuable type-strain genomes for metagenomic binning, comparative biology and taxonomic classification.</title>
        <authorList>
            <person name="Goeker M."/>
        </authorList>
    </citation>
    <scope>NUCLEOTIDE SEQUENCE [LARGE SCALE GENOMIC DNA]</scope>
    <source>
        <strain evidence="8 11">DSM 28816</strain>
    </source>
</reference>
<dbReference type="PIRSF" id="PIRSF001092">
    <property type="entry name" value="Alpha-L-fucosidase"/>
    <property type="match status" value="1"/>
</dbReference>
<keyword evidence="4" id="KW-0732">Signal</keyword>